<keyword evidence="5 6" id="KW-0472">Membrane</keyword>
<comment type="caution">
    <text evidence="8">The sequence shown here is derived from an EMBL/GenBank/DDBJ whole genome shotgun (WGS) entry which is preliminary data.</text>
</comment>
<accession>A0A150X686</accession>
<keyword evidence="9" id="KW-1185">Reference proteome</keyword>
<dbReference type="PANTHER" id="PTHR33885">
    <property type="entry name" value="PHAGE SHOCK PROTEIN C"/>
    <property type="match status" value="1"/>
</dbReference>
<feature type="transmembrane region" description="Helical" evidence="6">
    <location>
        <begin position="36"/>
        <end position="60"/>
    </location>
</feature>
<dbReference type="Proteomes" id="UP000075606">
    <property type="component" value="Unassembled WGS sequence"/>
</dbReference>
<dbReference type="PANTHER" id="PTHR33885:SF3">
    <property type="entry name" value="PHAGE SHOCK PROTEIN C"/>
    <property type="match status" value="1"/>
</dbReference>
<organism evidence="8 9">
    <name type="scientific">Roseivirga spongicola</name>
    <dbReference type="NCBI Taxonomy" id="333140"/>
    <lineage>
        <taxon>Bacteria</taxon>
        <taxon>Pseudomonadati</taxon>
        <taxon>Bacteroidota</taxon>
        <taxon>Cytophagia</taxon>
        <taxon>Cytophagales</taxon>
        <taxon>Roseivirgaceae</taxon>
        <taxon>Roseivirga</taxon>
    </lineage>
</organism>
<keyword evidence="2" id="KW-1003">Cell membrane</keyword>
<protein>
    <submittedName>
        <fullName evidence="8">Stress-responsive transcriptional regulator</fullName>
    </submittedName>
</protein>
<evidence type="ECO:0000256" key="3">
    <source>
        <dbReference type="ARBA" id="ARBA00022692"/>
    </source>
</evidence>
<dbReference type="Pfam" id="PF04024">
    <property type="entry name" value="PspC"/>
    <property type="match status" value="1"/>
</dbReference>
<evidence type="ECO:0000256" key="5">
    <source>
        <dbReference type="ARBA" id="ARBA00023136"/>
    </source>
</evidence>
<evidence type="ECO:0000256" key="6">
    <source>
        <dbReference type="SAM" id="Phobius"/>
    </source>
</evidence>
<dbReference type="OrthoDB" id="5772680at2"/>
<keyword evidence="3 6" id="KW-0812">Transmembrane</keyword>
<dbReference type="InterPro" id="IPR007168">
    <property type="entry name" value="Phageshock_PspC_N"/>
</dbReference>
<reference evidence="8 9" key="1">
    <citation type="submission" date="2016-01" db="EMBL/GenBank/DDBJ databases">
        <title>Genome sequencing of Roseivirga spongicola UST030701-084.</title>
        <authorList>
            <person name="Selvaratnam C."/>
            <person name="Thevarajoo S."/>
            <person name="Goh K.M."/>
            <person name="Ee R."/>
            <person name="Chan K.-G."/>
            <person name="Chong C.S."/>
        </authorList>
    </citation>
    <scope>NUCLEOTIDE SEQUENCE [LARGE SCALE GENOMIC DNA]</scope>
    <source>
        <strain evidence="8 9">UST030701-084</strain>
    </source>
</reference>
<dbReference type="InterPro" id="IPR052027">
    <property type="entry name" value="PspC"/>
</dbReference>
<evidence type="ECO:0000259" key="7">
    <source>
        <dbReference type="Pfam" id="PF04024"/>
    </source>
</evidence>
<dbReference type="GO" id="GO:0005886">
    <property type="term" value="C:plasma membrane"/>
    <property type="evidence" value="ECO:0007669"/>
    <property type="project" value="UniProtKB-SubCell"/>
</dbReference>
<dbReference type="RefSeq" id="WP_068223895.1">
    <property type="nucleotide sequence ID" value="NZ_CP139724.1"/>
</dbReference>
<dbReference type="AlphaFoldDB" id="A0A150X686"/>
<name>A0A150X686_9BACT</name>
<dbReference type="EMBL" id="LRPC01000028">
    <property type="protein sequence ID" value="KYG74213.1"/>
    <property type="molecule type" value="Genomic_DNA"/>
</dbReference>
<evidence type="ECO:0000256" key="2">
    <source>
        <dbReference type="ARBA" id="ARBA00022475"/>
    </source>
</evidence>
<keyword evidence="4 6" id="KW-1133">Transmembrane helix</keyword>
<evidence type="ECO:0000313" key="9">
    <source>
        <dbReference type="Proteomes" id="UP000075606"/>
    </source>
</evidence>
<sequence>MAGNNKLFRSRENKVVAGVCAGLAEWLGWDATQVRVLYVLVSFFSAAFPGIIVYLILWAVMPEK</sequence>
<evidence type="ECO:0000256" key="4">
    <source>
        <dbReference type="ARBA" id="ARBA00022989"/>
    </source>
</evidence>
<gene>
    <name evidence="8" type="ORF">AWW68_16325</name>
</gene>
<proteinExistence type="predicted"/>
<evidence type="ECO:0000313" key="8">
    <source>
        <dbReference type="EMBL" id="KYG74213.1"/>
    </source>
</evidence>
<evidence type="ECO:0000256" key="1">
    <source>
        <dbReference type="ARBA" id="ARBA00004162"/>
    </source>
</evidence>
<feature type="domain" description="Phage shock protein PspC N-terminal" evidence="7">
    <location>
        <begin position="6"/>
        <end position="64"/>
    </location>
</feature>
<comment type="subcellular location">
    <subcellularLocation>
        <location evidence="1">Cell membrane</location>
        <topology evidence="1">Single-pass membrane protein</topology>
    </subcellularLocation>
</comment>
<dbReference type="STRING" id="333140.AWW68_16325"/>